<evidence type="ECO:0000313" key="4">
    <source>
        <dbReference type="Proteomes" id="UP001472677"/>
    </source>
</evidence>
<dbReference type="Pfam" id="PF00244">
    <property type="entry name" value="14-3-3"/>
    <property type="match status" value="1"/>
</dbReference>
<protein>
    <recommendedName>
        <fullName evidence="2">14-3-3 domain-containing protein</fullName>
    </recommendedName>
</protein>
<dbReference type="PRINTS" id="PR00305">
    <property type="entry name" value="1433ZETA"/>
</dbReference>
<comment type="similarity">
    <text evidence="1">Belongs to the 14-3-3 family.</text>
</comment>
<evidence type="ECO:0000313" key="3">
    <source>
        <dbReference type="EMBL" id="KAK8597349.1"/>
    </source>
</evidence>
<dbReference type="InterPro" id="IPR000308">
    <property type="entry name" value="14-3-3"/>
</dbReference>
<dbReference type="PANTHER" id="PTHR18860">
    <property type="entry name" value="14-3-3 PROTEIN"/>
    <property type="match status" value="1"/>
</dbReference>
<dbReference type="InterPro" id="IPR023410">
    <property type="entry name" value="14-3-3_domain"/>
</dbReference>
<dbReference type="SUPFAM" id="SSF48445">
    <property type="entry name" value="14-3-3 protein"/>
    <property type="match status" value="1"/>
</dbReference>
<dbReference type="EMBL" id="JBBPBM010000002">
    <property type="protein sequence ID" value="KAK8597349.1"/>
    <property type="molecule type" value="Genomic_DNA"/>
</dbReference>
<sequence>MGTEFEPDEFQLEQSCFHFRLISFVAYKNVIDARRASWRIVSFIEQKEESRGNEDHVAIIHDYRTKIKSELSTICGGILKLLDSRLIPSASAKDSKVFYLKMKGDYHRYLAEFMTGAEHKEAVERHSHRRVGSNSSDPTRFGTQFLCFLVRDSQLSRSRL</sequence>
<evidence type="ECO:0000256" key="1">
    <source>
        <dbReference type="ARBA" id="ARBA00006141"/>
    </source>
</evidence>
<gene>
    <name evidence="3" type="ORF">V6N12_065819</name>
</gene>
<feature type="domain" description="14-3-3" evidence="2">
    <location>
        <begin position="6"/>
        <end position="160"/>
    </location>
</feature>
<accession>A0ABR2GAV8</accession>
<evidence type="ECO:0000259" key="2">
    <source>
        <dbReference type="SMART" id="SM00101"/>
    </source>
</evidence>
<dbReference type="InterPro" id="IPR036815">
    <property type="entry name" value="14-3-3_dom_sf"/>
</dbReference>
<organism evidence="3 4">
    <name type="scientific">Hibiscus sabdariffa</name>
    <name type="common">roselle</name>
    <dbReference type="NCBI Taxonomy" id="183260"/>
    <lineage>
        <taxon>Eukaryota</taxon>
        <taxon>Viridiplantae</taxon>
        <taxon>Streptophyta</taxon>
        <taxon>Embryophyta</taxon>
        <taxon>Tracheophyta</taxon>
        <taxon>Spermatophyta</taxon>
        <taxon>Magnoliopsida</taxon>
        <taxon>eudicotyledons</taxon>
        <taxon>Gunneridae</taxon>
        <taxon>Pentapetalae</taxon>
        <taxon>rosids</taxon>
        <taxon>malvids</taxon>
        <taxon>Malvales</taxon>
        <taxon>Malvaceae</taxon>
        <taxon>Malvoideae</taxon>
        <taxon>Hibiscus</taxon>
    </lineage>
</organism>
<name>A0ABR2GAV8_9ROSI</name>
<reference evidence="3 4" key="1">
    <citation type="journal article" date="2024" name="G3 (Bethesda)">
        <title>Genome assembly of Hibiscus sabdariffa L. provides insights into metabolisms of medicinal natural products.</title>
        <authorList>
            <person name="Kim T."/>
        </authorList>
    </citation>
    <scope>NUCLEOTIDE SEQUENCE [LARGE SCALE GENOMIC DNA]</scope>
    <source>
        <strain evidence="3">TK-2024</strain>
        <tissue evidence="3">Old leaves</tissue>
    </source>
</reference>
<comment type="caution">
    <text evidence="3">The sequence shown here is derived from an EMBL/GenBank/DDBJ whole genome shotgun (WGS) entry which is preliminary data.</text>
</comment>
<dbReference type="SMART" id="SM00101">
    <property type="entry name" value="14_3_3"/>
    <property type="match status" value="1"/>
</dbReference>
<proteinExistence type="inferred from homology"/>
<keyword evidence="4" id="KW-1185">Reference proteome</keyword>
<dbReference type="Gene3D" id="1.20.190.20">
    <property type="entry name" value="14-3-3 domain"/>
    <property type="match status" value="1"/>
</dbReference>
<dbReference type="Proteomes" id="UP001472677">
    <property type="component" value="Unassembled WGS sequence"/>
</dbReference>